<dbReference type="Proteomes" id="UP001634747">
    <property type="component" value="Unassembled WGS sequence"/>
</dbReference>
<evidence type="ECO:0000313" key="2">
    <source>
        <dbReference type="Proteomes" id="UP001634747"/>
    </source>
</evidence>
<proteinExistence type="predicted"/>
<reference evidence="1 2" key="1">
    <citation type="submission" date="2024-12" db="EMBL/GenBank/DDBJ databases">
        <authorList>
            <person name="Lee Y."/>
        </authorList>
    </citation>
    <scope>NUCLEOTIDE SEQUENCE [LARGE SCALE GENOMIC DNA]</scope>
    <source>
        <strain evidence="1 2">03SUJ4</strain>
    </source>
</reference>
<gene>
    <name evidence="1" type="ORF">ACK2TP_05585</name>
</gene>
<dbReference type="EMBL" id="JBJYXY010000001">
    <property type="protein sequence ID" value="MFN2975228.1"/>
    <property type="molecule type" value="Genomic_DNA"/>
</dbReference>
<name>A0ABW9KIW7_9BACT</name>
<dbReference type="RefSeq" id="WP_263413241.1">
    <property type="nucleotide sequence ID" value="NZ_BAABBH010000001.1"/>
</dbReference>
<organism evidence="1 2">
    <name type="scientific">Terriglobus aquaticus</name>
    <dbReference type="NCBI Taxonomy" id="940139"/>
    <lineage>
        <taxon>Bacteria</taxon>
        <taxon>Pseudomonadati</taxon>
        <taxon>Acidobacteriota</taxon>
        <taxon>Terriglobia</taxon>
        <taxon>Terriglobales</taxon>
        <taxon>Acidobacteriaceae</taxon>
        <taxon>Terriglobus</taxon>
    </lineage>
</organism>
<comment type="caution">
    <text evidence="1">The sequence shown here is derived from an EMBL/GenBank/DDBJ whole genome shotgun (WGS) entry which is preliminary data.</text>
</comment>
<keyword evidence="2" id="KW-1185">Reference proteome</keyword>
<sequence length="119" mass="12814">MPNLSHEQRLAEIDRFAEGAPFVLCISRTEDSTGYDIRDVSDGPSLPEARAELEGRGRVFLGAVAIRDGQALSRLAEPVPEPVVRMLASSCLAHLAGRLDAAFQRLGLAVSQSSAERVQ</sequence>
<protein>
    <submittedName>
        <fullName evidence="1">Uncharacterized protein</fullName>
    </submittedName>
</protein>
<accession>A0ABW9KIW7</accession>
<evidence type="ECO:0000313" key="1">
    <source>
        <dbReference type="EMBL" id="MFN2975228.1"/>
    </source>
</evidence>